<accession>A0A109GII6</accession>
<dbReference type="GO" id="GO:0009446">
    <property type="term" value="P:putrescine biosynthetic process"/>
    <property type="evidence" value="ECO:0007669"/>
    <property type="project" value="InterPro"/>
</dbReference>
<evidence type="ECO:0000256" key="2">
    <source>
        <dbReference type="SAM" id="MobiDB-lite"/>
    </source>
</evidence>
<dbReference type="PANTHER" id="PTHR31377">
    <property type="entry name" value="AGMATINE DEIMINASE-RELATED"/>
    <property type="match status" value="1"/>
</dbReference>
<name>A0A109GII6_BACMY</name>
<dbReference type="GO" id="GO:0004668">
    <property type="term" value="F:protein-arginine deiminase activity"/>
    <property type="evidence" value="ECO:0007669"/>
    <property type="project" value="InterPro"/>
</dbReference>
<proteinExistence type="predicted"/>
<organism evidence="3 4">
    <name type="scientific">Bacillus mycoides</name>
    <dbReference type="NCBI Taxonomy" id="1405"/>
    <lineage>
        <taxon>Bacteria</taxon>
        <taxon>Bacillati</taxon>
        <taxon>Bacillota</taxon>
        <taxon>Bacilli</taxon>
        <taxon>Bacillales</taxon>
        <taxon>Bacillaceae</taxon>
        <taxon>Bacillus</taxon>
        <taxon>Bacillus cereus group</taxon>
    </lineage>
</organism>
<dbReference type="EMBL" id="LRPH01000024">
    <property type="protein sequence ID" value="KWU67539.1"/>
    <property type="molecule type" value="Genomic_DNA"/>
</dbReference>
<evidence type="ECO:0000256" key="1">
    <source>
        <dbReference type="ARBA" id="ARBA00022801"/>
    </source>
</evidence>
<dbReference type="Proteomes" id="UP000065797">
    <property type="component" value="Unassembled WGS sequence"/>
</dbReference>
<comment type="caution">
    <text evidence="3">The sequence shown here is derived from an EMBL/GenBank/DDBJ whole genome shotgun (WGS) entry which is preliminary data.</text>
</comment>
<sequence>MKKIVKFCLIATLSTTIISGCSFEGNNENAKGKGKGKEDKKVEVQKNAGKYTMPDEKDKHEGTWLQWPHEYTYGQEYKQEVEPIWIKMASALTEGEKVHIVAYDEEEKERINKLLIDKGLNMDKVDFFIAPTDDVWARDSGPIFVYDNNKNLKILDPAFNGWGKKTPYKNDARIRENVSKQLGIERIDWGKFVLEGGAIELDSNGTALLTRSAVTNKNRNPDLSEAEIEKYISDLGVTNFIWLDGVPNLDITDFHIDGFAKFHDKSTIVTMAEDDLAEWGLSNKDMDKLLDAKNASGQKYKYEYLPLSKDKVTLEGGKTLDYKGSYINYYVGNTVILVPNYNDPNDKIANDTIQKLYPDRKVVGIDVRELYKNGGMIHCVTQQQPIQLK</sequence>
<dbReference type="Gene3D" id="3.75.10.10">
    <property type="entry name" value="L-arginine/glycine Amidinotransferase, Chain A"/>
    <property type="match status" value="1"/>
</dbReference>
<evidence type="ECO:0000313" key="4">
    <source>
        <dbReference type="Proteomes" id="UP000065797"/>
    </source>
</evidence>
<dbReference type="AlphaFoldDB" id="A0A109GII6"/>
<protein>
    <submittedName>
        <fullName evidence="3">Agmatine deiminase</fullName>
    </submittedName>
</protein>
<evidence type="ECO:0000313" key="3">
    <source>
        <dbReference type="EMBL" id="KWU67539.1"/>
    </source>
</evidence>
<keyword evidence="1" id="KW-0378">Hydrolase</keyword>
<feature type="region of interest" description="Disordered" evidence="2">
    <location>
        <begin position="28"/>
        <end position="57"/>
    </location>
</feature>
<dbReference type="InterPro" id="IPR007466">
    <property type="entry name" value="Peptidyl-Arg-deiminase_porph"/>
</dbReference>
<dbReference type="PROSITE" id="PS51257">
    <property type="entry name" value="PROKAR_LIPOPROTEIN"/>
    <property type="match status" value="1"/>
</dbReference>
<gene>
    <name evidence="3" type="ORF">AWW70_04525</name>
</gene>
<dbReference type="RefSeq" id="WP_060749145.1">
    <property type="nucleotide sequence ID" value="NZ_LRPH01000024.1"/>
</dbReference>
<dbReference type="GO" id="GO:0047632">
    <property type="term" value="F:agmatine deiminase activity"/>
    <property type="evidence" value="ECO:0007669"/>
    <property type="project" value="TreeGrafter"/>
</dbReference>
<feature type="compositionally biased region" description="Basic and acidic residues" evidence="2">
    <location>
        <begin position="35"/>
        <end position="44"/>
    </location>
</feature>
<dbReference type="PANTHER" id="PTHR31377:SF0">
    <property type="entry name" value="AGMATINE DEIMINASE-RELATED"/>
    <property type="match status" value="1"/>
</dbReference>
<dbReference type="Pfam" id="PF04371">
    <property type="entry name" value="PAD_porph"/>
    <property type="match status" value="1"/>
</dbReference>
<reference evidence="3 4" key="1">
    <citation type="submission" date="2016-01" db="EMBL/GenBank/DDBJ databases">
        <authorList>
            <person name="McClelland M."/>
            <person name="Jain A."/>
            <person name="Saraogi P."/>
            <person name="Mendelson R."/>
            <person name="Westerman R."/>
            <person name="SanMiguel P."/>
            <person name="Csonka L."/>
        </authorList>
    </citation>
    <scope>NUCLEOTIDE SEQUENCE [LARGE SCALE GENOMIC DNA]</scope>
    <source>
        <strain evidence="3 4">PE8-15</strain>
    </source>
</reference>
<dbReference type="SUPFAM" id="SSF55909">
    <property type="entry name" value="Pentein"/>
    <property type="match status" value="1"/>
</dbReference>